<organism evidence="1 2">
    <name type="scientific">Durusdinium trenchii</name>
    <dbReference type="NCBI Taxonomy" id="1381693"/>
    <lineage>
        <taxon>Eukaryota</taxon>
        <taxon>Sar</taxon>
        <taxon>Alveolata</taxon>
        <taxon>Dinophyceae</taxon>
        <taxon>Suessiales</taxon>
        <taxon>Symbiodiniaceae</taxon>
        <taxon>Durusdinium</taxon>
    </lineage>
</organism>
<comment type="caution">
    <text evidence="1">The sequence shown here is derived from an EMBL/GenBank/DDBJ whole genome shotgun (WGS) entry which is preliminary data.</text>
</comment>
<proteinExistence type="predicted"/>
<dbReference type="Proteomes" id="UP001642464">
    <property type="component" value="Unassembled WGS sequence"/>
</dbReference>
<dbReference type="EMBL" id="CAXAMM010007108">
    <property type="protein sequence ID" value="CAK9013253.1"/>
    <property type="molecule type" value="Genomic_DNA"/>
</dbReference>
<evidence type="ECO:0000313" key="2">
    <source>
        <dbReference type="Proteomes" id="UP001642464"/>
    </source>
</evidence>
<name>A0ABP0JFX5_9DINO</name>
<sequence>MKRRGPTWIAVLGVQVVVAAAFATAYEVSSPLSKEVLREEWSLQDPFEPVPIPRTTPLRVEPLYDRPDLVSDEDLAAVLDQVQPRFEKERLSPNHVEHALRTWGVGATFQNPAVMSGAEMTAYLTDHARFSQAWSEETAPLVQERPTGIAINWGRIAGASVHHDHWLASLTEAGAHLETPVYGPSRYESSLYDVVQESLRDFRLDERETEWTAMSFGLWIPPTRSWKGGDGRYMSFDLIARRLMRGQKELGVCSGTHRVYSLMLLVRLDDEFHILSETARTEVWTYLESVRDAITHSQFEDGHWPTNWWAGAAALEDPRDDPLYKVVITTGHHLEWLAIAPTELHPPEENIRKGMEWIIATTKSQTLKEIRSRYTFFSHVGAALALWRNVRPADFWRDWEATHPFDAEREAIRAAAEPAEVETESAH</sequence>
<accession>A0ABP0JFX5</accession>
<reference evidence="1 2" key="1">
    <citation type="submission" date="2024-02" db="EMBL/GenBank/DDBJ databases">
        <authorList>
            <person name="Chen Y."/>
            <person name="Shah S."/>
            <person name="Dougan E. K."/>
            <person name="Thang M."/>
            <person name="Chan C."/>
        </authorList>
    </citation>
    <scope>NUCLEOTIDE SEQUENCE [LARGE SCALE GENOMIC DNA]</scope>
</reference>
<keyword evidence="2" id="KW-1185">Reference proteome</keyword>
<gene>
    <name evidence="1" type="ORF">SCF082_LOCUS11854</name>
</gene>
<protein>
    <submittedName>
        <fullName evidence="1">Uncharacterized protein</fullName>
    </submittedName>
</protein>
<evidence type="ECO:0000313" key="1">
    <source>
        <dbReference type="EMBL" id="CAK9013253.1"/>
    </source>
</evidence>